<feature type="region of interest" description="Disordered" evidence="5">
    <location>
        <begin position="1"/>
        <end position="47"/>
    </location>
</feature>
<keyword evidence="4" id="KW-0539">Nucleus</keyword>
<dbReference type="EMBL" id="BSYO01000004">
    <property type="protein sequence ID" value="GMH03991.1"/>
    <property type="molecule type" value="Genomic_DNA"/>
</dbReference>
<dbReference type="GO" id="GO:0000278">
    <property type="term" value="P:mitotic cell cycle"/>
    <property type="evidence" value="ECO:0007669"/>
    <property type="project" value="InterPro"/>
</dbReference>
<keyword evidence="3" id="KW-0963">Cytoplasm</keyword>
<evidence type="ECO:0000256" key="2">
    <source>
        <dbReference type="ARBA" id="ARBA00004496"/>
    </source>
</evidence>
<accession>A0AAD3XGY7</accession>
<feature type="compositionally biased region" description="Polar residues" evidence="5">
    <location>
        <begin position="162"/>
        <end position="191"/>
    </location>
</feature>
<dbReference type="PANTHER" id="PTHR34362:SF1">
    <property type="entry name" value="WPP DOMAIN-CONTAINING PROTEIN 1-RELATED"/>
    <property type="match status" value="1"/>
</dbReference>
<dbReference type="Pfam" id="PF13943">
    <property type="entry name" value="WPP"/>
    <property type="match status" value="1"/>
</dbReference>
<keyword evidence="8" id="KW-1185">Reference proteome</keyword>
<evidence type="ECO:0000313" key="8">
    <source>
        <dbReference type="Proteomes" id="UP001279734"/>
    </source>
</evidence>
<feature type="compositionally biased region" description="Polar residues" evidence="5">
    <location>
        <begin position="28"/>
        <end position="47"/>
    </location>
</feature>
<dbReference type="GO" id="GO:0005737">
    <property type="term" value="C:cytoplasm"/>
    <property type="evidence" value="ECO:0007669"/>
    <property type="project" value="UniProtKB-SubCell"/>
</dbReference>
<evidence type="ECO:0000256" key="1">
    <source>
        <dbReference type="ARBA" id="ARBA00004123"/>
    </source>
</evidence>
<dbReference type="GO" id="GO:0048527">
    <property type="term" value="P:lateral root development"/>
    <property type="evidence" value="ECO:0007669"/>
    <property type="project" value="InterPro"/>
</dbReference>
<comment type="subcellular location">
    <subcellularLocation>
        <location evidence="2">Cytoplasm</location>
    </subcellularLocation>
    <subcellularLocation>
        <location evidence="1">Nucleus</location>
    </subcellularLocation>
</comment>
<evidence type="ECO:0000256" key="3">
    <source>
        <dbReference type="ARBA" id="ARBA00022490"/>
    </source>
</evidence>
<sequence>MSEIEGATASVSSPPQEEQPHAPALEASTMSETDVSKQQNPTPLENLSQRIEKLNIQSSFSIWPPTQRTRDAVVNRLIETLSQPSVVSKRYGSMPPEEASVTAHAIEKEAFHAASVASGSEDAASVEHGIEILQVYSLEISKRMLDAVKSRATAVTTPEVASVQSTAMAPTATGAETVTSEEVSSVDNELA</sequence>
<protein>
    <recommendedName>
        <fullName evidence="6">WPP domain-containing protein</fullName>
    </recommendedName>
</protein>
<dbReference type="InterPro" id="IPR038214">
    <property type="entry name" value="WPP_sf"/>
</dbReference>
<dbReference type="AlphaFoldDB" id="A0AAD3XGY7"/>
<dbReference type="PANTHER" id="PTHR34362">
    <property type="entry name" value="WPP DOMAIN-CONTAINING PROTEIN 1-RELATED"/>
    <property type="match status" value="1"/>
</dbReference>
<proteinExistence type="predicted"/>
<dbReference type="Gene3D" id="1.10.246.200">
    <property type="entry name" value="WPP domain"/>
    <property type="match status" value="1"/>
</dbReference>
<dbReference type="Proteomes" id="UP001279734">
    <property type="component" value="Unassembled WGS sequence"/>
</dbReference>
<evidence type="ECO:0000259" key="6">
    <source>
        <dbReference type="Pfam" id="PF13943"/>
    </source>
</evidence>
<evidence type="ECO:0000256" key="5">
    <source>
        <dbReference type="SAM" id="MobiDB-lite"/>
    </source>
</evidence>
<dbReference type="InterPro" id="IPR044692">
    <property type="entry name" value="WPP1/2/3"/>
</dbReference>
<feature type="region of interest" description="Disordered" evidence="5">
    <location>
        <begin position="155"/>
        <end position="191"/>
    </location>
</feature>
<dbReference type="GO" id="GO:0005634">
    <property type="term" value="C:nucleus"/>
    <property type="evidence" value="ECO:0007669"/>
    <property type="project" value="UniProtKB-SubCell"/>
</dbReference>
<gene>
    <name evidence="7" type="ORF">Nepgr_005830</name>
</gene>
<name>A0AAD3XGY7_NEPGR</name>
<reference evidence="7" key="1">
    <citation type="submission" date="2023-05" db="EMBL/GenBank/DDBJ databases">
        <title>Nepenthes gracilis genome sequencing.</title>
        <authorList>
            <person name="Fukushima K."/>
        </authorList>
    </citation>
    <scope>NUCLEOTIDE SEQUENCE</scope>
    <source>
        <strain evidence="7">SING2019-196</strain>
    </source>
</reference>
<evidence type="ECO:0000256" key="4">
    <source>
        <dbReference type="ARBA" id="ARBA00023242"/>
    </source>
</evidence>
<evidence type="ECO:0000313" key="7">
    <source>
        <dbReference type="EMBL" id="GMH03991.1"/>
    </source>
</evidence>
<dbReference type="InterPro" id="IPR025265">
    <property type="entry name" value="WPP_dom"/>
</dbReference>
<comment type="caution">
    <text evidence="7">The sequence shown here is derived from an EMBL/GenBank/DDBJ whole genome shotgun (WGS) entry which is preliminary data.</text>
</comment>
<organism evidence="7 8">
    <name type="scientific">Nepenthes gracilis</name>
    <name type="common">Slender pitcher plant</name>
    <dbReference type="NCBI Taxonomy" id="150966"/>
    <lineage>
        <taxon>Eukaryota</taxon>
        <taxon>Viridiplantae</taxon>
        <taxon>Streptophyta</taxon>
        <taxon>Embryophyta</taxon>
        <taxon>Tracheophyta</taxon>
        <taxon>Spermatophyta</taxon>
        <taxon>Magnoliopsida</taxon>
        <taxon>eudicotyledons</taxon>
        <taxon>Gunneridae</taxon>
        <taxon>Pentapetalae</taxon>
        <taxon>Caryophyllales</taxon>
        <taxon>Nepenthaceae</taxon>
        <taxon>Nepenthes</taxon>
    </lineage>
</organism>
<feature type="domain" description="WPP" evidence="6">
    <location>
        <begin position="59"/>
        <end position="154"/>
    </location>
</feature>